<feature type="transmembrane region" description="Helical" evidence="1">
    <location>
        <begin position="37"/>
        <end position="60"/>
    </location>
</feature>
<keyword evidence="1" id="KW-1133">Transmembrane helix</keyword>
<dbReference type="EMBL" id="JAGIOH010000001">
    <property type="protein sequence ID" value="MBP2406613.1"/>
    <property type="molecule type" value="Genomic_DNA"/>
</dbReference>
<feature type="transmembrane region" description="Helical" evidence="1">
    <location>
        <begin position="251"/>
        <end position="269"/>
    </location>
</feature>
<evidence type="ECO:0000313" key="2">
    <source>
        <dbReference type="EMBL" id="MBP2406613.1"/>
    </source>
</evidence>
<gene>
    <name evidence="2" type="ORF">JO379_006082</name>
</gene>
<feature type="transmembrane region" description="Helical" evidence="1">
    <location>
        <begin position="81"/>
        <end position="103"/>
    </location>
</feature>
<evidence type="ECO:0000313" key="3">
    <source>
        <dbReference type="Proteomes" id="UP001519291"/>
    </source>
</evidence>
<dbReference type="GeneID" id="91572925"/>
<dbReference type="Proteomes" id="UP001519291">
    <property type="component" value="Unassembled WGS sequence"/>
</dbReference>
<protein>
    <recommendedName>
        <fullName evidence="4">DUF3592 domain-containing protein</fullName>
    </recommendedName>
</protein>
<evidence type="ECO:0008006" key="4">
    <source>
        <dbReference type="Google" id="ProtNLM"/>
    </source>
</evidence>
<comment type="caution">
    <text evidence="2">The sequence shown here is derived from an EMBL/GenBank/DDBJ whole genome shotgun (WGS) entry which is preliminary data.</text>
</comment>
<evidence type="ECO:0000256" key="1">
    <source>
        <dbReference type="SAM" id="Phobius"/>
    </source>
</evidence>
<keyword evidence="1" id="KW-0812">Transmembrane</keyword>
<reference evidence="2 3" key="1">
    <citation type="submission" date="2021-03" db="EMBL/GenBank/DDBJ databases">
        <title>Sequencing the genomes of 1000 actinobacteria strains.</title>
        <authorList>
            <person name="Klenk H.-P."/>
        </authorList>
    </citation>
    <scope>NUCLEOTIDE SEQUENCE [LARGE SCALE GENOMIC DNA]</scope>
    <source>
        <strain evidence="2 3">DSM 41480</strain>
    </source>
</reference>
<feature type="transmembrane region" description="Helical" evidence="1">
    <location>
        <begin position="7"/>
        <end position="25"/>
    </location>
</feature>
<proteinExistence type="predicted"/>
<sequence length="303" mass="32303">MNIGTRLTGWATLIAAYAAVVAGVIPFRELPPKRQQLWLLALAAGCALCWICVSWLVTARRRAVSRKRVTRKKYGPRSSRLVCWVLGFGIALASGAALCQGVGPDGPYGEWLAKVGQADGATHDVRIQRIVGEPRSTGVEINDVDEYASAVEVVLPFDSGSRRVTVENVHTPGMPEVGRTVRLLYAPSRPDLGVRETPDNDIGTFVGRLIALPAIWVLTFAAGVVTGMVLHRNESGVRSARRFTPRVHLPAAALLACGAGLVLPLLTGFPATGTGWALAAGAATTPWLALVWLFRTAGKARPS</sequence>
<feature type="transmembrane region" description="Helical" evidence="1">
    <location>
        <begin position="275"/>
        <end position="294"/>
    </location>
</feature>
<keyword evidence="3" id="KW-1185">Reference proteome</keyword>
<dbReference type="RefSeq" id="WP_209517984.1">
    <property type="nucleotide sequence ID" value="NZ_JAGIOH010000001.1"/>
</dbReference>
<organism evidence="2 3">
    <name type="scientific">Streptomyces syringium</name>
    <dbReference type="NCBI Taxonomy" id="76729"/>
    <lineage>
        <taxon>Bacteria</taxon>
        <taxon>Bacillati</taxon>
        <taxon>Actinomycetota</taxon>
        <taxon>Actinomycetes</taxon>
        <taxon>Kitasatosporales</taxon>
        <taxon>Streptomycetaceae</taxon>
        <taxon>Streptomyces</taxon>
    </lineage>
</organism>
<keyword evidence="1" id="KW-0472">Membrane</keyword>
<accession>A0ABS4YCV0</accession>
<name>A0ABS4YCV0_9ACTN</name>
<feature type="transmembrane region" description="Helical" evidence="1">
    <location>
        <begin position="209"/>
        <end position="230"/>
    </location>
</feature>